<organism evidence="3 4">
    <name type="scientific">Lonepinella koalarum</name>
    <dbReference type="NCBI Taxonomy" id="53417"/>
    <lineage>
        <taxon>Bacteria</taxon>
        <taxon>Pseudomonadati</taxon>
        <taxon>Pseudomonadota</taxon>
        <taxon>Gammaproteobacteria</taxon>
        <taxon>Pasteurellales</taxon>
        <taxon>Pasteurellaceae</taxon>
        <taxon>Lonepinella</taxon>
    </lineage>
</organism>
<keyword evidence="1" id="KW-0472">Membrane</keyword>
<dbReference type="RefSeq" id="WP_132299759.1">
    <property type="nucleotide sequence ID" value="NZ_CP170642.1"/>
</dbReference>
<feature type="domain" description="DUF112" evidence="2">
    <location>
        <begin position="16"/>
        <end position="441"/>
    </location>
</feature>
<evidence type="ECO:0000259" key="2">
    <source>
        <dbReference type="Pfam" id="PF01970"/>
    </source>
</evidence>
<dbReference type="PANTHER" id="PTHR35342">
    <property type="entry name" value="TRICARBOXYLIC TRANSPORT PROTEIN"/>
    <property type="match status" value="1"/>
</dbReference>
<accession>A0A4R1L2Q1</accession>
<feature type="transmembrane region" description="Helical" evidence="1">
    <location>
        <begin position="165"/>
        <end position="182"/>
    </location>
</feature>
<feature type="transmembrane region" description="Helical" evidence="1">
    <location>
        <begin position="361"/>
        <end position="384"/>
    </location>
</feature>
<dbReference type="PANTHER" id="PTHR35342:SF5">
    <property type="entry name" value="TRICARBOXYLIC TRANSPORT PROTEIN"/>
    <property type="match status" value="1"/>
</dbReference>
<evidence type="ECO:0000313" key="3">
    <source>
        <dbReference type="EMBL" id="TCK71193.1"/>
    </source>
</evidence>
<feature type="transmembrane region" description="Helical" evidence="1">
    <location>
        <begin position="393"/>
        <end position="410"/>
    </location>
</feature>
<keyword evidence="4" id="KW-1185">Reference proteome</keyword>
<evidence type="ECO:0000313" key="4">
    <source>
        <dbReference type="Proteomes" id="UP000295496"/>
    </source>
</evidence>
<dbReference type="EMBL" id="SMGJ01000001">
    <property type="protein sequence ID" value="TCK71193.1"/>
    <property type="molecule type" value="Genomic_DNA"/>
</dbReference>
<dbReference type="Proteomes" id="UP000295496">
    <property type="component" value="Unassembled WGS sequence"/>
</dbReference>
<dbReference type="AlphaFoldDB" id="A0A4R1L2Q1"/>
<evidence type="ECO:0000256" key="1">
    <source>
        <dbReference type="SAM" id="Phobius"/>
    </source>
</evidence>
<feature type="transmembrane region" description="Helical" evidence="1">
    <location>
        <begin position="467"/>
        <end position="489"/>
    </location>
</feature>
<gene>
    <name evidence="3" type="ORF">EV692_0257</name>
</gene>
<comment type="caution">
    <text evidence="3">The sequence shown here is derived from an EMBL/GenBank/DDBJ whole genome shotgun (WGS) entry which is preliminary data.</text>
</comment>
<dbReference type="Pfam" id="PF01970">
    <property type="entry name" value="TctA"/>
    <property type="match status" value="1"/>
</dbReference>
<feature type="transmembrane region" description="Helical" evidence="1">
    <location>
        <begin position="31"/>
        <end position="51"/>
    </location>
</feature>
<sequence length="495" mass="52886">MSLIESFFVVFDLQMLSIIFLGVFSGVMIGALPGLTVNMGIALLLPLTYSFQGIEGILLLLAVYCGAVYGGSITAILISTPGTPASAATVLDGYPMAKRGEAGRALGLSTMASAFGGIFSTFALIIIAPQLAKVATGFSAPEYFALAIFGISIITSVSSQSIIKGLMGGALGLFIATIGLDPMTSNMRFTFDSIYLMGGVSFIPILVGLFAFSQGLISFEEDYRERHSKFATKTISAKIQRVLPTWLDLRRVFPTYLRSSVIGTFIGTIPGTGGDIASFISYNEAKRWSKHPEEFGKGSPEGVSAPEAGANAVTGGTMVPLMTLGIPGDGATAIIMGAFMVQGLALGPQLFSDHPVEVNSIFLGLMVTNILLGIIGFMCMKLFVRVMDVPRRILVPIIFILCSVGSYSVNHSFVDVFVMMGAGIFAYILMKLDFSMSPIIIGMILGPMAESNLRRALTIFEGDPTIFLTRPISLVFIIISLITLFFPIIKSLYKK</sequence>
<keyword evidence="1" id="KW-1133">Transmembrane helix</keyword>
<feature type="transmembrane region" description="Helical" evidence="1">
    <location>
        <begin position="194"/>
        <end position="219"/>
    </location>
</feature>
<feature type="transmembrane region" description="Helical" evidence="1">
    <location>
        <begin position="321"/>
        <end position="341"/>
    </location>
</feature>
<feature type="transmembrane region" description="Helical" evidence="1">
    <location>
        <begin position="140"/>
        <end position="158"/>
    </location>
</feature>
<feature type="transmembrane region" description="Helical" evidence="1">
    <location>
        <begin position="105"/>
        <end position="128"/>
    </location>
</feature>
<proteinExistence type="predicted"/>
<feature type="transmembrane region" description="Helical" evidence="1">
    <location>
        <begin position="416"/>
        <end position="446"/>
    </location>
</feature>
<dbReference type="InterPro" id="IPR002823">
    <property type="entry name" value="DUF112_TM"/>
</dbReference>
<protein>
    <submittedName>
        <fullName evidence="3">Putative tricarboxylic transport membrane protein</fullName>
    </submittedName>
</protein>
<feature type="transmembrane region" description="Helical" evidence="1">
    <location>
        <begin position="57"/>
        <end position="78"/>
    </location>
</feature>
<name>A0A4R1L2Q1_9PAST</name>
<reference evidence="3 4" key="1">
    <citation type="submission" date="2019-03" db="EMBL/GenBank/DDBJ databases">
        <title>Genomic Encyclopedia of Type Strains, Phase IV (KMG-IV): sequencing the most valuable type-strain genomes for metagenomic binning, comparative biology and taxonomic classification.</title>
        <authorList>
            <person name="Goeker M."/>
        </authorList>
    </citation>
    <scope>NUCLEOTIDE SEQUENCE [LARGE SCALE GENOMIC DNA]</scope>
    <source>
        <strain evidence="3 4">DSM 10053</strain>
    </source>
</reference>
<keyword evidence="1" id="KW-0812">Transmembrane</keyword>